<reference evidence="2" key="1">
    <citation type="submission" date="2024-07" db="EMBL/GenBank/DDBJ databases">
        <title>Two chromosome-level genome assemblies of Korean endemic species Abeliophyllum distichum and Forsythia ovata (Oleaceae).</title>
        <authorList>
            <person name="Jang H."/>
        </authorList>
    </citation>
    <scope>NUCLEOTIDE SEQUENCE [LARGE SCALE GENOMIC DNA]</scope>
</reference>
<evidence type="ECO:0000313" key="1">
    <source>
        <dbReference type="EMBL" id="KAL2474452.1"/>
    </source>
</evidence>
<organism evidence="1 2">
    <name type="scientific">Abeliophyllum distichum</name>
    <dbReference type="NCBI Taxonomy" id="126358"/>
    <lineage>
        <taxon>Eukaryota</taxon>
        <taxon>Viridiplantae</taxon>
        <taxon>Streptophyta</taxon>
        <taxon>Embryophyta</taxon>
        <taxon>Tracheophyta</taxon>
        <taxon>Spermatophyta</taxon>
        <taxon>Magnoliopsida</taxon>
        <taxon>eudicotyledons</taxon>
        <taxon>Gunneridae</taxon>
        <taxon>Pentapetalae</taxon>
        <taxon>asterids</taxon>
        <taxon>lamiids</taxon>
        <taxon>Lamiales</taxon>
        <taxon>Oleaceae</taxon>
        <taxon>Forsythieae</taxon>
        <taxon>Abeliophyllum</taxon>
    </lineage>
</organism>
<gene>
    <name evidence="1" type="ORF">Adt_35188</name>
</gene>
<dbReference type="Proteomes" id="UP001604336">
    <property type="component" value="Unassembled WGS sequence"/>
</dbReference>
<dbReference type="AlphaFoldDB" id="A0ABD1QE07"/>
<sequence length="112" mass="12527">MAALWVFSRGKKDFDKETLFLLSFLFCAWNISQDLFNIRTANSDFNFHPKCRQLKISHLAFADDVMLFARGDPTSVFILMDCVSSFGSVSGLQGNAFKSSLYTAGWNKGAVP</sequence>
<comment type="caution">
    <text evidence="1">The sequence shown here is derived from an EMBL/GenBank/DDBJ whole genome shotgun (WGS) entry which is preliminary data.</text>
</comment>
<evidence type="ECO:0008006" key="3">
    <source>
        <dbReference type="Google" id="ProtNLM"/>
    </source>
</evidence>
<proteinExistence type="predicted"/>
<accession>A0ABD1QE07</accession>
<keyword evidence="2" id="KW-1185">Reference proteome</keyword>
<protein>
    <recommendedName>
        <fullName evidence="3">Reverse transcriptase domain-containing protein</fullName>
    </recommendedName>
</protein>
<dbReference type="EMBL" id="JBFOLK010000011">
    <property type="protein sequence ID" value="KAL2474452.1"/>
    <property type="molecule type" value="Genomic_DNA"/>
</dbReference>
<name>A0ABD1QE07_9LAMI</name>
<evidence type="ECO:0000313" key="2">
    <source>
        <dbReference type="Proteomes" id="UP001604336"/>
    </source>
</evidence>